<evidence type="ECO:0000256" key="1">
    <source>
        <dbReference type="SAM" id="MobiDB-lite"/>
    </source>
</evidence>
<feature type="compositionally biased region" description="Polar residues" evidence="1">
    <location>
        <begin position="785"/>
        <end position="795"/>
    </location>
</feature>
<feature type="region of interest" description="Disordered" evidence="1">
    <location>
        <begin position="495"/>
        <end position="526"/>
    </location>
</feature>
<dbReference type="PANTHER" id="PTHR28093:SF1">
    <property type="entry name" value="MORPHOGENESIS-RELATED PROTEIN MSB1"/>
    <property type="match status" value="1"/>
</dbReference>
<feature type="compositionally biased region" description="Low complexity" evidence="1">
    <location>
        <begin position="987"/>
        <end position="1010"/>
    </location>
</feature>
<sequence>MPRRSDSSLPTLPRSEVRQSLGGETDQLDAFVYCSAYAPEDYEKYKEAHKNQTEVKTGNLGTYSDVTFERKEIKDLIHSITHQIKAAGTRTALLILPFRPQQFDVKLKRFLDDVFHDGRPVAKAHHDSVIRATDVHTLMSALKFLWCRLPGNCIIGWKAYAQFATKEEEQGFPKNSFLEIMPSCLSSGAHASIVYDFMDLLISFAGHAKENMLSARKISKVCGLWAFHPVRTPKDGLPSFERGMSEWVPAADAMFHIFLSFLNSMSPESRSSPNQLPKGLQSLLASNDYPPESTTATPKHLQEVPMITLKVNHPSRSPAEMIARISKTLSFEDPKLFYSREDYLLLKRLFKDPQSLMSKLSTEGRRLLDNMCLADDEFENSPNNVMAELVPGWCKDPADERAEPKTGDYFTADVSRTFIDDYFIWTWLCSLGVEETSIKKKTFGKTYVLEVEIAEGLKKWVITEEQVIGKDGYDIELEIKQEKLKKINREIKEAEQKKATRATLAPVKDTKINSNGPPPLPDKDFKKEALPVAPHRMFKDQLPPTPEQTTVEVDNLAIESPPQQQASPPKSADVRAYESGSASPERRIRRPGPQKLAEKSAVEPLPVSPAHAKQPQYQQDAPQQQRRSPVRDGPAPVQMTYQQAPNYGYMGPQGGMYAPPGPQVYYENAPQYGYVQNQQQPTSQYPAGRSPVRQYPNQLPVSQSPNQAQPAVDEEKPAVPPKDNISEKPRIRKITPERPGRYNGPSLSGIQFEAPQESPRVAASPKVQVSPSVSPLRRSEFSGLTEASPSRSSYHTAVELTSPGRGAANGGRMSKLIEDLDDLEEQMRNVILENENSQNSEQEEPEDDRYQQKDEPVQLLPVSPEIKHSNASVNKELQKDHTREQPELPREPRQEQSSQRSNEPIYVSRIDPKTMEIEPGFAEEDVGAEYKEENYTDPNVAHRQGRTLLSPGPLEGLSQVRSQVSSKSSGSAYSLDPRDTRSRTSEPRSQSPQIGQGQQQQPVSRSRPPVKQTVPGHPQYYAQGPQPVHPGFYDPQQYGQGYPQGYAQGYPPQPVPQGYPAQQVPQGYPQQNLYAGPQQYPQPYPQPYPQQYPQQYPPQQRPMYYPPPAGHRPPQSHSPRMSGTPPHYGVPPAQYARPGSSSPMMGSLSPNPQAGMPNVRQQMKGPPTTSDKTINHMPPAERVNRLHGHGGAANKVKARNALLNGNFGI</sequence>
<evidence type="ECO:0000259" key="2">
    <source>
        <dbReference type="Pfam" id="PF08101"/>
    </source>
</evidence>
<dbReference type="HOGENOM" id="CLU_274520_0_0_1"/>
<feature type="compositionally biased region" description="Polar residues" evidence="1">
    <location>
        <begin position="695"/>
        <end position="709"/>
    </location>
</feature>
<feature type="compositionally biased region" description="Pro residues" evidence="1">
    <location>
        <begin position="1080"/>
        <end position="1111"/>
    </location>
</feature>
<dbReference type="AlphaFoldDB" id="W6MVH8"/>
<keyword evidence="4" id="KW-1185">Reference proteome</keyword>
<feature type="compositionally biased region" description="Basic and acidic residues" evidence="1">
    <location>
        <begin position="724"/>
        <end position="740"/>
    </location>
</feature>
<feature type="region of interest" description="Disordered" evidence="1">
    <location>
        <begin position="559"/>
        <end position="1176"/>
    </location>
</feature>
<dbReference type="GO" id="GO:0005935">
    <property type="term" value="C:cellular bud neck"/>
    <property type="evidence" value="ECO:0007669"/>
    <property type="project" value="TreeGrafter"/>
</dbReference>
<feature type="compositionally biased region" description="Low complexity" evidence="1">
    <location>
        <begin position="1035"/>
        <end position="1050"/>
    </location>
</feature>
<feature type="compositionally biased region" description="Low complexity" evidence="1">
    <location>
        <begin position="1058"/>
        <end position="1079"/>
    </location>
</feature>
<organism evidence="3 4">
    <name type="scientific">Kuraishia capsulata CBS 1993</name>
    <dbReference type="NCBI Taxonomy" id="1382522"/>
    <lineage>
        <taxon>Eukaryota</taxon>
        <taxon>Fungi</taxon>
        <taxon>Dikarya</taxon>
        <taxon>Ascomycota</taxon>
        <taxon>Saccharomycotina</taxon>
        <taxon>Pichiomycetes</taxon>
        <taxon>Pichiales</taxon>
        <taxon>Pichiaceae</taxon>
        <taxon>Kuraishia</taxon>
    </lineage>
</organism>
<dbReference type="Pfam" id="PF08101">
    <property type="entry name" value="Msb1-Mug8_dom"/>
    <property type="match status" value="1"/>
</dbReference>
<dbReference type="InterPro" id="IPR012965">
    <property type="entry name" value="Msb1/Mug8_dom"/>
</dbReference>
<feature type="domain" description="Meiotically up-regulated protein Msb1/Mug8" evidence="2">
    <location>
        <begin position="68"/>
        <end position="466"/>
    </location>
</feature>
<dbReference type="GO" id="GO:0005934">
    <property type="term" value="C:cellular bud tip"/>
    <property type="evidence" value="ECO:0007669"/>
    <property type="project" value="TreeGrafter"/>
</dbReference>
<dbReference type="InterPro" id="IPR037508">
    <property type="entry name" value="Msb1/Mug8"/>
</dbReference>
<gene>
    <name evidence="3" type="ORF">KUCA_T00002266001</name>
</gene>
<protein>
    <recommendedName>
        <fullName evidence="2">Meiotically up-regulated protein Msb1/Mug8 domain-containing protein</fullName>
    </recommendedName>
</protein>
<dbReference type="STRING" id="1382522.W6MVH8"/>
<feature type="compositionally biased region" description="Low complexity" evidence="1">
    <location>
        <begin position="761"/>
        <end position="775"/>
    </location>
</feature>
<dbReference type="EMBL" id="HG793127">
    <property type="protein sequence ID" value="CDK26295.1"/>
    <property type="molecule type" value="Genomic_DNA"/>
</dbReference>
<dbReference type="OrthoDB" id="3362494at2759"/>
<evidence type="ECO:0000313" key="4">
    <source>
        <dbReference type="Proteomes" id="UP000019384"/>
    </source>
</evidence>
<dbReference type="GeneID" id="34519689"/>
<feature type="compositionally biased region" description="Basic and acidic residues" evidence="1">
    <location>
        <begin position="876"/>
        <end position="894"/>
    </location>
</feature>
<feature type="compositionally biased region" description="Polar residues" evidence="1">
    <location>
        <begin position="674"/>
        <end position="685"/>
    </location>
</feature>
<accession>W6MVH8</accession>
<feature type="compositionally biased region" description="Low complexity" evidence="1">
    <location>
        <begin position="560"/>
        <end position="571"/>
    </location>
</feature>
<name>W6MVH8_9ASCO</name>
<proteinExistence type="predicted"/>
<dbReference type="Proteomes" id="UP000019384">
    <property type="component" value="Unassembled WGS sequence"/>
</dbReference>
<feature type="compositionally biased region" description="Low complexity" evidence="1">
    <location>
        <begin position="958"/>
        <end position="974"/>
    </location>
</feature>
<feature type="compositionally biased region" description="Low complexity" evidence="1">
    <location>
        <begin position="1138"/>
        <end position="1152"/>
    </location>
</feature>
<feature type="compositionally biased region" description="Basic and acidic residues" evidence="1">
    <location>
        <begin position="976"/>
        <end position="986"/>
    </location>
</feature>
<reference evidence="3" key="1">
    <citation type="submission" date="2013-12" db="EMBL/GenBank/DDBJ databases">
        <authorList>
            <person name="Genoscope - CEA"/>
        </authorList>
    </citation>
    <scope>NUCLEOTIDE SEQUENCE</scope>
    <source>
        <strain evidence="3">CBS 1993</strain>
    </source>
</reference>
<dbReference type="PANTHER" id="PTHR28093">
    <property type="entry name" value="MORPHOGENESIS-RELATED PROTEIN MSB1"/>
    <property type="match status" value="1"/>
</dbReference>
<reference evidence="3" key="2">
    <citation type="submission" date="2014-02" db="EMBL/GenBank/DDBJ databases">
        <title>Complete DNA sequence of /Kuraishia capsulata/ illustrates novel genomic features among budding yeasts (/Saccharomycotina/).</title>
        <authorList>
            <person name="Morales L."/>
            <person name="Noel B."/>
            <person name="Porcel B."/>
            <person name="Marcet-Houben M."/>
            <person name="Hullo M-F."/>
            <person name="Sacerdot C."/>
            <person name="Tekaia F."/>
            <person name="Leh-Louis V."/>
            <person name="Despons L."/>
            <person name="Khanna V."/>
            <person name="Aury J-M."/>
            <person name="Barbe V."/>
            <person name="Couloux A."/>
            <person name="Labadie K."/>
            <person name="Pelletier E."/>
            <person name="Souciet J-L."/>
            <person name="Boekhout T."/>
            <person name="Gabaldon T."/>
            <person name="Wincker P."/>
            <person name="Dujon B."/>
        </authorList>
    </citation>
    <scope>NUCLEOTIDE SEQUENCE</scope>
    <source>
        <strain evidence="3">CBS 1993</strain>
    </source>
</reference>
<evidence type="ECO:0000313" key="3">
    <source>
        <dbReference type="EMBL" id="CDK26295.1"/>
    </source>
</evidence>
<dbReference type="RefSeq" id="XP_022458301.1">
    <property type="nucleotide sequence ID" value="XM_022602502.1"/>
</dbReference>
<feature type="region of interest" description="Disordered" evidence="1">
    <location>
        <begin position="270"/>
        <end position="298"/>
    </location>
</feature>
<feature type="compositionally biased region" description="Low complexity" evidence="1">
    <location>
        <begin position="614"/>
        <end position="625"/>
    </location>
</feature>